<evidence type="ECO:0000256" key="5">
    <source>
        <dbReference type="ARBA" id="ARBA00022692"/>
    </source>
</evidence>
<dbReference type="EMBL" id="SIHI01000001">
    <property type="protein sequence ID" value="TWT58014.1"/>
    <property type="molecule type" value="Genomic_DNA"/>
</dbReference>
<feature type="transmembrane region" description="Helical" evidence="8">
    <location>
        <begin position="357"/>
        <end position="375"/>
    </location>
</feature>
<feature type="transmembrane region" description="Helical" evidence="8">
    <location>
        <begin position="113"/>
        <end position="131"/>
    </location>
</feature>
<feature type="transmembrane region" description="Helical" evidence="8">
    <location>
        <begin position="419"/>
        <end position="437"/>
    </location>
</feature>
<organism evidence="10 11">
    <name type="scientific">Thalassoglobus neptunius</name>
    <dbReference type="NCBI Taxonomy" id="1938619"/>
    <lineage>
        <taxon>Bacteria</taxon>
        <taxon>Pseudomonadati</taxon>
        <taxon>Planctomycetota</taxon>
        <taxon>Planctomycetia</taxon>
        <taxon>Planctomycetales</taxon>
        <taxon>Planctomycetaceae</taxon>
        <taxon>Thalassoglobus</taxon>
    </lineage>
</organism>
<feature type="transmembrane region" description="Helical" evidence="8">
    <location>
        <begin position="7"/>
        <end position="25"/>
    </location>
</feature>
<protein>
    <submittedName>
        <fullName evidence="10">Undecaprenyl phosphate-alpha-4-amino-4-deoxy-L-arabinose arabinosyl transferase</fullName>
        <ecNumber evidence="10">2.4.2.43</ecNumber>
    </submittedName>
</protein>
<sequence>MNQSMRDAGIILFVAGIAFLTNLGGPHLWDRDEPRNAGCAAEMLAANNWVKPIFNAELREHKPVLTYWLMMISYAIFGVTEFSARLPSALLGIGSSLLTWLIGRRLFGARAGLWAGVAIATTLMFGVASRAATPDAPLIFFSTLAIAIYIVGTTSKTDSETVFVKDFPDSWPAILGMYASMGMAVLAKGPIGLVLPTAVIGMFLLIRRLPEGQSDSPTTWSARFRKLVAPFAPVHFLKTCWTMKPITCLACVAAIALPWYLWVHFRTDGEWTYGFFVKHNVGRAMNSMDGHRGNVLFYPVTLIVGFFPWSIFWLITLLDGLKTIRQINRYASGYLFAFCWVGVYVALFSLAKTKLPSYITPCYPGLAIATGAFIDRWNRGSFQLSPIWSRLAFGSVMFVGTAVLIGIPIASSLLVPGEMVLGLLGFIPLIGGLIALIASERQQIPRATFATAVTAILMSPAVFAFAAERIDRHRRVDEMVDSLYQNGSPESVDVISFHSPESSWIFYAKQPIERFREPEEARDALFGKNSQGQTRVLMTTTDKLTQLRPYLRESEIEIDTMPFFLEGTDIAIVRPVAKPVQQAKAESTTIR</sequence>
<feature type="transmembrane region" description="Helical" evidence="8">
    <location>
        <begin position="295"/>
        <end position="318"/>
    </location>
</feature>
<keyword evidence="5 8" id="KW-0812">Transmembrane</keyword>
<dbReference type="GO" id="GO:0103015">
    <property type="term" value="F:4-amino-4-deoxy-L-arabinose transferase activity"/>
    <property type="evidence" value="ECO:0007669"/>
    <property type="project" value="UniProtKB-EC"/>
</dbReference>
<reference evidence="10 11" key="1">
    <citation type="submission" date="2019-02" db="EMBL/GenBank/DDBJ databases">
        <title>Deep-cultivation of Planctomycetes and their phenomic and genomic characterization uncovers novel biology.</title>
        <authorList>
            <person name="Wiegand S."/>
            <person name="Jogler M."/>
            <person name="Boedeker C."/>
            <person name="Pinto D."/>
            <person name="Vollmers J."/>
            <person name="Rivas-Marin E."/>
            <person name="Kohn T."/>
            <person name="Peeters S.H."/>
            <person name="Heuer A."/>
            <person name="Rast P."/>
            <person name="Oberbeckmann S."/>
            <person name="Bunk B."/>
            <person name="Jeske O."/>
            <person name="Meyerdierks A."/>
            <person name="Storesund J.E."/>
            <person name="Kallscheuer N."/>
            <person name="Luecker S."/>
            <person name="Lage O.M."/>
            <person name="Pohl T."/>
            <person name="Merkel B.J."/>
            <person name="Hornburger P."/>
            <person name="Mueller R.-W."/>
            <person name="Bruemmer F."/>
            <person name="Labrenz M."/>
            <person name="Spormann A.M."/>
            <person name="Op Den Camp H."/>
            <person name="Overmann J."/>
            <person name="Amann R."/>
            <person name="Jetten M.S.M."/>
            <person name="Mascher T."/>
            <person name="Medema M.H."/>
            <person name="Devos D.P."/>
            <person name="Kaster A.-K."/>
            <person name="Ovreas L."/>
            <person name="Rohde M."/>
            <person name="Galperin M.Y."/>
            <person name="Jogler C."/>
        </authorList>
    </citation>
    <scope>NUCLEOTIDE SEQUENCE [LARGE SCALE GENOMIC DNA]</scope>
    <source>
        <strain evidence="10 11">KOR42</strain>
    </source>
</reference>
<feature type="domain" description="Glycosyltransferase RgtA/B/C/D-like" evidence="9">
    <location>
        <begin position="61"/>
        <end position="208"/>
    </location>
</feature>
<dbReference type="InterPro" id="IPR050297">
    <property type="entry name" value="LipidA_mod_glycosyltrf_83"/>
</dbReference>
<feature type="transmembrane region" description="Helical" evidence="8">
    <location>
        <begin position="387"/>
        <end position="407"/>
    </location>
</feature>
<keyword evidence="7 8" id="KW-0472">Membrane</keyword>
<dbReference type="RefSeq" id="WP_197440920.1">
    <property type="nucleotide sequence ID" value="NZ_SIHI01000001.1"/>
</dbReference>
<dbReference type="Pfam" id="PF13231">
    <property type="entry name" value="PMT_2"/>
    <property type="match status" value="1"/>
</dbReference>
<evidence type="ECO:0000313" key="11">
    <source>
        <dbReference type="Proteomes" id="UP000317243"/>
    </source>
</evidence>
<keyword evidence="11" id="KW-1185">Reference proteome</keyword>
<comment type="subcellular location">
    <subcellularLocation>
        <location evidence="1">Cell membrane</location>
        <topology evidence="1">Multi-pass membrane protein</topology>
    </subcellularLocation>
</comment>
<feature type="transmembrane region" description="Helical" evidence="8">
    <location>
        <begin position="330"/>
        <end position="351"/>
    </location>
</feature>
<comment type="caution">
    <text evidence="10">The sequence shown here is derived from an EMBL/GenBank/DDBJ whole genome shotgun (WGS) entry which is preliminary data.</text>
</comment>
<keyword evidence="4 10" id="KW-0808">Transferase</keyword>
<proteinExistence type="predicted"/>
<dbReference type="EC" id="2.4.2.43" evidence="10"/>
<evidence type="ECO:0000256" key="1">
    <source>
        <dbReference type="ARBA" id="ARBA00004651"/>
    </source>
</evidence>
<evidence type="ECO:0000313" key="10">
    <source>
        <dbReference type="EMBL" id="TWT58014.1"/>
    </source>
</evidence>
<dbReference type="GO" id="GO:0005886">
    <property type="term" value="C:plasma membrane"/>
    <property type="evidence" value="ECO:0007669"/>
    <property type="project" value="UniProtKB-SubCell"/>
</dbReference>
<dbReference type="Proteomes" id="UP000317243">
    <property type="component" value="Unassembled WGS sequence"/>
</dbReference>
<keyword evidence="3 10" id="KW-0328">Glycosyltransferase</keyword>
<evidence type="ECO:0000256" key="3">
    <source>
        <dbReference type="ARBA" id="ARBA00022676"/>
    </source>
</evidence>
<dbReference type="PANTHER" id="PTHR33908">
    <property type="entry name" value="MANNOSYLTRANSFERASE YKCB-RELATED"/>
    <property type="match status" value="1"/>
</dbReference>
<feature type="transmembrane region" description="Helical" evidence="8">
    <location>
        <begin position="138"/>
        <end position="155"/>
    </location>
</feature>
<accession>A0A5C5X4V7</accession>
<evidence type="ECO:0000256" key="7">
    <source>
        <dbReference type="ARBA" id="ARBA00023136"/>
    </source>
</evidence>
<dbReference type="GO" id="GO:0009103">
    <property type="term" value="P:lipopolysaccharide biosynthetic process"/>
    <property type="evidence" value="ECO:0007669"/>
    <property type="project" value="UniProtKB-ARBA"/>
</dbReference>
<keyword evidence="2" id="KW-1003">Cell membrane</keyword>
<feature type="transmembrane region" description="Helical" evidence="8">
    <location>
        <begin position="449"/>
        <end position="467"/>
    </location>
</feature>
<evidence type="ECO:0000256" key="6">
    <source>
        <dbReference type="ARBA" id="ARBA00022989"/>
    </source>
</evidence>
<evidence type="ECO:0000256" key="8">
    <source>
        <dbReference type="SAM" id="Phobius"/>
    </source>
</evidence>
<evidence type="ECO:0000256" key="2">
    <source>
        <dbReference type="ARBA" id="ARBA00022475"/>
    </source>
</evidence>
<dbReference type="AlphaFoldDB" id="A0A5C5X4V7"/>
<dbReference type="InterPro" id="IPR038731">
    <property type="entry name" value="RgtA/B/C-like"/>
</dbReference>
<evidence type="ECO:0000259" key="9">
    <source>
        <dbReference type="Pfam" id="PF13231"/>
    </source>
</evidence>
<feature type="transmembrane region" description="Helical" evidence="8">
    <location>
        <begin position="64"/>
        <end position="82"/>
    </location>
</feature>
<dbReference type="GO" id="GO:0010041">
    <property type="term" value="P:response to iron(III) ion"/>
    <property type="evidence" value="ECO:0007669"/>
    <property type="project" value="TreeGrafter"/>
</dbReference>
<dbReference type="PANTHER" id="PTHR33908:SF3">
    <property type="entry name" value="UNDECAPRENYL PHOSPHATE-ALPHA-4-AMINO-4-DEOXY-L-ARABINOSE ARABINOSYL TRANSFERASE"/>
    <property type="match status" value="1"/>
</dbReference>
<feature type="transmembrane region" description="Helical" evidence="8">
    <location>
        <begin position="246"/>
        <end position="265"/>
    </location>
</feature>
<keyword evidence="6 8" id="KW-1133">Transmembrane helix</keyword>
<evidence type="ECO:0000256" key="4">
    <source>
        <dbReference type="ARBA" id="ARBA00022679"/>
    </source>
</evidence>
<gene>
    <name evidence="10" type="primary">arnT</name>
    <name evidence="10" type="ORF">KOR42_13830</name>
</gene>
<name>A0A5C5X4V7_9PLAN</name>
<feature type="transmembrane region" description="Helical" evidence="8">
    <location>
        <begin position="175"/>
        <end position="206"/>
    </location>
</feature>